<evidence type="ECO:0000256" key="12">
    <source>
        <dbReference type="PIRSR" id="PIRSR602401-1"/>
    </source>
</evidence>
<evidence type="ECO:0000256" key="14">
    <source>
        <dbReference type="SAM" id="Phobius"/>
    </source>
</evidence>
<dbReference type="GO" id="GO:0020037">
    <property type="term" value="F:heme binding"/>
    <property type="evidence" value="ECO:0007669"/>
    <property type="project" value="InterPro"/>
</dbReference>
<gene>
    <name evidence="16" type="primary">LOC111304537</name>
</gene>
<dbReference type="Pfam" id="PF00067">
    <property type="entry name" value="p450"/>
    <property type="match status" value="1"/>
</dbReference>
<keyword evidence="15" id="KW-1185">Reference proteome</keyword>
<dbReference type="InterPro" id="IPR036396">
    <property type="entry name" value="Cyt_P450_sf"/>
</dbReference>
<keyword evidence="4 12" id="KW-0349">Heme</keyword>
<evidence type="ECO:0000256" key="9">
    <source>
        <dbReference type="ARBA" id="ARBA00023004"/>
    </source>
</evidence>
<evidence type="ECO:0000256" key="7">
    <source>
        <dbReference type="ARBA" id="ARBA00022989"/>
    </source>
</evidence>
<keyword evidence="6 12" id="KW-0479">Metal-binding</keyword>
<dbReference type="GO" id="GO:0004497">
    <property type="term" value="F:monooxygenase activity"/>
    <property type="evidence" value="ECO:0007669"/>
    <property type="project" value="UniProtKB-KW"/>
</dbReference>
<dbReference type="AlphaFoldDB" id="A0A6P5ZWS0"/>
<evidence type="ECO:0000256" key="10">
    <source>
        <dbReference type="ARBA" id="ARBA00023033"/>
    </source>
</evidence>
<dbReference type="GO" id="GO:0016020">
    <property type="term" value="C:membrane"/>
    <property type="evidence" value="ECO:0007669"/>
    <property type="project" value="UniProtKB-SubCell"/>
</dbReference>
<dbReference type="GO" id="GO:0016705">
    <property type="term" value="F:oxidoreductase activity, acting on paired donors, with incorporation or reduction of molecular oxygen"/>
    <property type="evidence" value="ECO:0007669"/>
    <property type="project" value="InterPro"/>
</dbReference>
<evidence type="ECO:0000313" key="15">
    <source>
        <dbReference type="Proteomes" id="UP000515121"/>
    </source>
</evidence>
<evidence type="ECO:0000256" key="1">
    <source>
        <dbReference type="ARBA" id="ARBA00001971"/>
    </source>
</evidence>
<dbReference type="Gene3D" id="1.10.630.10">
    <property type="entry name" value="Cytochrome P450"/>
    <property type="match status" value="1"/>
</dbReference>
<dbReference type="PRINTS" id="PR00463">
    <property type="entry name" value="EP450I"/>
</dbReference>
<dbReference type="InterPro" id="IPR050665">
    <property type="entry name" value="Cytochrome_P450_Monooxygen"/>
</dbReference>
<dbReference type="InterPro" id="IPR001128">
    <property type="entry name" value="Cyt_P450"/>
</dbReference>
<sequence length="521" mass="58736">MEGKLDLMVKLILSIVLGAFVGLLFHLCNGVFVKPKKLRLKLQNQGIKGPYPSFLYGNIHEMRRIQLQALSAANSTQKDQKAAIAHDWFPTLFPYLDKWRNEYGSVFLYSTGNIQLLCTTDMEMVKEIGLHKSLSLGKPSYLTKDRGPLLGEGILSSSGPIWAYQRKIIAPELFPDRVKGMVNLMVDAMTSLLKSWESRVEDEGGILEIIVDGDLRSLSADIISRVCFGSNFSKGEEIFSKLKALQMAMSKANVGIPGMRYLPSKANREIWKLEKEIDAMILNVVKQRIEEPIHDKDLLQVILDGAKTSEDYKGPSKKRFIVDNCKNMYFAGYETTATTASWTLMLLAAHPDWQARVRAEVLETCQRSLPDADMLRNMRKLTMVIQETLRLYPPATFVIRQALDDIDFKGIMIPKDMNIQIPIPTLQQSLELWGPDAHEFNPERFANGIVEACKVPQAYMPFGVGSRICAGQHFAMAELKVALSLLLSRFSFSLSPAYRHSPAFRLVIQPEHGICLHVKRV</sequence>
<evidence type="ECO:0000256" key="4">
    <source>
        <dbReference type="ARBA" id="ARBA00022617"/>
    </source>
</evidence>
<dbReference type="PRINTS" id="PR00385">
    <property type="entry name" value="P450"/>
</dbReference>
<evidence type="ECO:0000256" key="8">
    <source>
        <dbReference type="ARBA" id="ARBA00023002"/>
    </source>
</evidence>
<dbReference type="RefSeq" id="XP_022756881.1">
    <property type="nucleotide sequence ID" value="XM_022901146.1"/>
</dbReference>
<dbReference type="InterPro" id="IPR017972">
    <property type="entry name" value="Cyt_P450_CS"/>
</dbReference>
<dbReference type="SUPFAM" id="SSF48264">
    <property type="entry name" value="Cytochrome P450"/>
    <property type="match status" value="1"/>
</dbReference>
<dbReference type="KEGG" id="dzi:111304537"/>
<dbReference type="InterPro" id="IPR002401">
    <property type="entry name" value="Cyt_P450_E_grp-I"/>
</dbReference>
<evidence type="ECO:0000256" key="11">
    <source>
        <dbReference type="ARBA" id="ARBA00023136"/>
    </source>
</evidence>
<keyword evidence="5 14" id="KW-0812">Transmembrane</keyword>
<dbReference type="GeneID" id="111304537"/>
<evidence type="ECO:0000313" key="16">
    <source>
        <dbReference type="RefSeq" id="XP_022756881.1"/>
    </source>
</evidence>
<dbReference type="PANTHER" id="PTHR24282:SF26">
    <property type="entry name" value="CYTOCHROME P450"/>
    <property type="match status" value="1"/>
</dbReference>
<keyword evidence="10 13" id="KW-0503">Monooxygenase</keyword>
<protein>
    <submittedName>
        <fullName evidence="16">Cytochrome P450 714C2-like isoform X1</fullName>
    </submittedName>
</protein>
<comment type="subcellular location">
    <subcellularLocation>
        <location evidence="2">Membrane</location>
        <topology evidence="2">Single-pass membrane protein</topology>
    </subcellularLocation>
</comment>
<accession>A0A6P5ZWS0</accession>
<dbReference type="GO" id="GO:0005506">
    <property type="term" value="F:iron ion binding"/>
    <property type="evidence" value="ECO:0007669"/>
    <property type="project" value="InterPro"/>
</dbReference>
<evidence type="ECO:0000256" key="13">
    <source>
        <dbReference type="RuleBase" id="RU000461"/>
    </source>
</evidence>
<comment type="cofactor">
    <cofactor evidence="1 12">
        <name>heme</name>
        <dbReference type="ChEBI" id="CHEBI:30413"/>
    </cofactor>
</comment>
<name>A0A6P5ZWS0_DURZI</name>
<evidence type="ECO:0000256" key="5">
    <source>
        <dbReference type="ARBA" id="ARBA00022692"/>
    </source>
</evidence>
<feature type="binding site" description="axial binding residue" evidence="12">
    <location>
        <position position="469"/>
    </location>
    <ligand>
        <name>heme</name>
        <dbReference type="ChEBI" id="CHEBI:30413"/>
    </ligand>
    <ligandPart>
        <name>Fe</name>
        <dbReference type="ChEBI" id="CHEBI:18248"/>
    </ligandPart>
</feature>
<dbReference type="Proteomes" id="UP000515121">
    <property type="component" value="Unplaced"/>
</dbReference>
<keyword evidence="11 14" id="KW-0472">Membrane</keyword>
<comment type="similarity">
    <text evidence="3 13">Belongs to the cytochrome P450 family.</text>
</comment>
<dbReference type="PROSITE" id="PS00086">
    <property type="entry name" value="CYTOCHROME_P450"/>
    <property type="match status" value="1"/>
</dbReference>
<dbReference type="PANTHER" id="PTHR24282">
    <property type="entry name" value="CYTOCHROME P450 FAMILY MEMBER"/>
    <property type="match status" value="1"/>
</dbReference>
<proteinExistence type="inferred from homology"/>
<dbReference type="OrthoDB" id="1470350at2759"/>
<evidence type="ECO:0000256" key="3">
    <source>
        <dbReference type="ARBA" id="ARBA00010617"/>
    </source>
</evidence>
<feature type="transmembrane region" description="Helical" evidence="14">
    <location>
        <begin position="12"/>
        <end position="33"/>
    </location>
</feature>
<evidence type="ECO:0000256" key="2">
    <source>
        <dbReference type="ARBA" id="ARBA00004167"/>
    </source>
</evidence>
<keyword evidence="8 13" id="KW-0560">Oxidoreductase</keyword>
<organism evidence="15 16">
    <name type="scientific">Durio zibethinus</name>
    <name type="common">Durian</name>
    <dbReference type="NCBI Taxonomy" id="66656"/>
    <lineage>
        <taxon>Eukaryota</taxon>
        <taxon>Viridiplantae</taxon>
        <taxon>Streptophyta</taxon>
        <taxon>Embryophyta</taxon>
        <taxon>Tracheophyta</taxon>
        <taxon>Spermatophyta</taxon>
        <taxon>Magnoliopsida</taxon>
        <taxon>eudicotyledons</taxon>
        <taxon>Gunneridae</taxon>
        <taxon>Pentapetalae</taxon>
        <taxon>rosids</taxon>
        <taxon>malvids</taxon>
        <taxon>Malvales</taxon>
        <taxon>Malvaceae</taxon>
        <taxon>Helicteroideae</taxon>
        <taxon>Durio</taxon>
    </lineage>
</organism>
<reference evidence="16" key="1">
    <citation type="submission" date="2025-08" db="UniProtKB">
        <authorList>
            <consortium name="RefSeq"/>
        </authorList>
    </citation>
    <scope>IDENTIFICATION</scope>
    <source>
        <tissue evidence="16">Fruit stalk</tissue>
    </source>
</reference>
<keyword evidence="7 14" id="KW-1133">Transmembrane helix</keyword>
<evidence type="ECO:0000256" key="6">
    <source>
        <dbReference type="ARBA" id="ARBA00022723"/>
    </source>
</evidence>
<keyword evidence="9 12" id="KW-0408">Iron</keyword>